<comment type="similarity">
    <text evidence="2">Belongs to the peptidase S54 family.</text>
</comment>
<dbReference type="SUPFAM" id="SSF144091">
    <property type="entry name" value="Rhomboid-like"/>
    <property type="match status" value="1"/>
</dbReference>
<evidence type="ECO:0000313" key="9">
    <source>
        <dbReference type="EMBL" id="AWM39575.1"/>
    </source>
</evidence>
<evidence type="ECO:0000256" key="1">
    <source>
        <dbReference type="ARBA" id="ARBA00004141"/>
    </source>
</evidence>
<dbReference type="GO" id="GO:0004252">
    <property type="term" value="F:serine-type endopeptidase activity"/>
    <property type="evidence" value="ECO:0007669"/>
    <property type="project" value="InterPro"/>
</dbReference>
<protein>
    <recommendedName>
        <fullName evidence="8">Peptidase S54 rhomboid domain-containing protein</fullName>
    </recommendedName>
</protein>
<dbReference type="GO" id="GO:0016020">
    <property type="term" value="C:membrane"/>
    <property type="evidence" value="ECO:0007669"/>
    <property type="project" value="UniProtKB-SubCell"/>
</dbReference>
<feature type="transmembrane region" description="Helical" evidence="7">
    <location>
        <begin position="277"/>
        <end position="298"/>
    </location>
</feature>
<dbReference type="PANTHER" id="PTHR43731:SF14">
    <property type="entry name" value="PRESENILIN-ASSOCIATED RHOMBOID-LIKE PROTEIN, MITOCHONDRIAL"/>
    <property type="match status" value="1"/>
</dbReference>
<evidence type="ECO:0000256" key="6">
    <source>
        <dbReference type="ARBA" id="ARBA00023136"/>
    </source>
</evidence>
<feature type="transmembrane region" description="Helical" evidence="7">
    <location>
        <begin position="214"/>
        <end position="239"/>
    </location>
</feature>
<feature type="transmembrane region" description="Helical" evidence="7">
    <location>
        <begin position="251"/>
        <end position="271"/>
    </location>
</feature>
<dbReference type="InterPro" id="IPR022764">
    <property type="entry name" value="Peptidase_S54_rhomboid_dom"/>
</dbReference>
<keyword evidence="10" id="KW-1185">Reference proteome</keyword>
<dbReference type="InterPro" id="IPR050925">
    <property type="entry name" value="Rhomboid_protease_S54"/>
</dbReference>
<feature type="transmembrane region" description="Helical" evidence="7">
    <location>
        <begin position="159"/>
        <end position="180"/>
    </location>
</feature>
<feature type="domain" description="Peptidase S54 rhomboid" evidence="8">
    <location>
        <begin position="212"/>
        <end position="349"/>
    </location>
</feature>
<evidence type="ECO:0000259" key="8">
    <source>
        <dbReference type="Pfam" id="PF01694"/>
    </source>
</evidence>
<dbReference type="InterPro" id="IPR035952">
    <property type="entry name" value="Rhomboid-like_sf"/>
</dbReference>
<keyword evidence="5 7" id="KW-1133">Transmembrane helix</keyword>
<keyword evidence="6 7" id="KW-0472">Membrane</keyword>
<dbReference type="AlphaFoldDB" id="A0A2Z3H990"/>
<accession>A0A2Z3H990</accession>
<dbReference type="Proteomes" id="UP000245802">
    <property type="component" value="Chromosome"/>
</dbReference>
<name>A0A2Z3H990_9BACT</name>
<evidence type="ECO:0000256" key="5">
    <source>
        <dbReference type="ARBA" id="ARBA00022989"/>
    </source>
</evidence>
<sequence length="554" mass="58314">MEPGHETQTPASVDETPMPIQVGLVVPPAAAPAPVPAAPTAALVLRQIAAAAGPWFPAQFAAESGVPRDSLDEPLSELRLAGLVLATDWVRGVGQGFALTPAGKITAADAGALERLSQGVPAAAVAAQVAPAEDEGAAEAAAAVAPAAGAEDGVSRPPVVVPALLMANAVWFFICAVWGIRWGLTLSRSLSEGHPEVLHRFGAVNGLDLLAGEWWRLFTCCFVHVGALHLLGNLFALAMMGPLAELLWGRWRLLLIYTISGLAGSALAMALEPNALLAGASGAIWGVQMSLFVWLYAFRDRLPTDVAADWFRRLMVVFLLNGAVSFLPNVSWEGHLGGGLAGLLTAGLLNAARLGDRPRRLGAWLLLTMLPALCVAGVAGAMGAEGLPGWRKLRQQLAAERSVAEGGERLTAAHETYVRQIGPRLVRLMPAGPNSITRVGGTFLNLLPEERELLALRRSPDATPQQRAAARAKVLALKAVAEELAAATPREPVGAPPLDEQFARMGRFATAQAAALEWLLVLDGSGSGPARSLVWAAWAKTRLESHQLWLELTK</sequence>
<proteinExistence type="inferred from homology"/>
<evidence type="ECO:0000256" key="3">
    <source>
        <dbReference type="ARBA" id="ARBA00022692"/>
    </source>
</evidence>
<dbReference type="EMBL" id="CP025958">
    <property type="protein sequence ID" value="AWM39575.1"/>
    <property type="molecule type" value="Genomic_DNA"/>
</dbReference>
<dbReference type="PANTHER" id="PTHR43731">
    <property type="entry name" value="RHOMBOID PROTEASE"/>
    <property type="match status" value="1"/>
</dbReference>
<comment type="subcellular location">
    <subcellularLocation>
        <location evidence="1">Membrane</location>
        <topology evidence="1">Multi-pass membrane protein</topology>
    </subcellularLocation>
</comment>
<dbReference type="Gene3D" id="1.20.1540.10">
    <property type="entry name" value="Rhomboid-like"/>
    <property type="match status" value="1"/>
</dbReference>
<evidence type="ECO:0000313" key="10">
    <source>
        <dbReference type="Proteomes" id="UP000245802"/>
    </source>
</evidence>
<dbReference type="KEGG" id="gog:C1280_22975"/>
<keyword evidence="4" id="KW-0378">Hydrolase</keyword>
<evidence type="ECO:0000256" key="4">
    <source>
        <dbReference type="ARBA" id="ARBA00022801"/>
    </source>
</evidence>
<gene>
    <name evidence="9" type="ORF">C1280_22975</name>
</gene>
<feature type="transmembrane region" description="Helical" evidence="7">
    <location>
        <begin position="334"/>
        <end position="352"/>
    </location>
</feature>
<keyword evidence="3 7" id="KW-0812">Transmembrane</keyword>
<feature type="transmembrane region" description="Helical" evidence="7">
    <location>
        <begin position="364"/>
        <end position="384"/>
    </location>
</feature>
<dbReference type="Pfam" id="PF01694">
    <property type="entry name" value="Rhomboid"/>
    <property type="match status" value="1"/>
</dbReference>
<feature type="transmembrane region" description="Helical" evidence="7">
    <location>
        <begin position="310"/>
        <end position="328"/>
    </location>
</feature>
<evidence type="ECO:0000256" key="2">
    <source>
        <dbReference type="ARBA" id="ARBA00009045"/>
    </source>
</evidence>
<evidence type="ECO:0000256" key="7">
    <source>
        <dbReference type="SAM" id="Phobius"/>
    </source>
</evidence>
<reference evidence="9 10" key="1">
    <citation type="submission" date="2018-01" db="EMBL/GenBank/DDBJ databases">
        <title>G. obscuriglobus.</title>
        <authorList>
            <person name="Franke J."/>
            <person name="Blomberg W."/>
            <person name="Selmecki A."/>
        </authorList>
    </citation>
    <scope>NUCLEOTIDE SEQUENCE [LARGE SCALE GENOMIC DNA]</scope>
    <source>
        <strain evidence="9 10">DSM 5831</strain>
    </source>
</reference>
<organism evidence="9 10">
    <name type="scientific">Gemmata obscuriglobus</name>
    <dbReference type="NCBI Taxonomy" id="114"/>
    <lineage>
        <taxon>Bacteria</taxon>
        <taxon>Pseudomonadati</taxon>
        <taxon>Planctomycetota</taxon>
        <taxon>Planctomycetia</taxon>
        <taxon>Gemmatales</taxon>
        <taxon>Gemmataceae</taxon>
        <taxon>Gemmata</taxon>
    </lineage>
</organism>